<feature type="domain" description="Bacterial bifunctional deaminase-reductase C-terminal" evidence="4">
    <location>
        <begin position="20"/>
        <end position="203"/>
    </location>
</feature>
<dbReference type="InterPro" id="IPR024072">
    <property type="entry name" value="DHFR-like_dom_sf"/>
</dbReference>
<organism evidence="5 6">
    <name type="scientific">candidate division WOR_3 bacterium SM23_42</name>
    <dbReference type="NCBI Taxonomy" id="1703779"/>
    <lineage>
        <taxon>Bacteria</taxon>
        <taxon>Bacteria division WOR-3</taxon>
    </lineage>
</organism>
<comment type="caution">
    <text evidence="5">The sequence shown here is derived from an EMBL/GenBank/DDBJ whole genome shotgun (WGS) entry which is preliminary data.</text>
</comment>
<sequence>MKTARLFAHLRKHHRKTGRPLVTLSYAQSLDGSITTRRGVPLSLSGRESLRLWHRLRVCHDAILVGIGTVLADDPQLNVRLVTGSDPQPVIIDTSLRFPLKALALNSSKSPWIITTQKGDSKKQKRLESLGAHVIRLKKTRRGWVDLRSVLEYLAQRGVDSVMVEGGARIITSFLKAQLADRFVITITPFFVGGVHAIEELLPRTKQGRDVRLEKTRILGYEWYGRDLVLWGTLK</sequence>
<accession>A0A0S8FPX0</accession>
<dbReference type="PANTHER" id="PTHR38011:SF7">
    <property type="entry name" value="2,5-DIAMINO-6-RIBOSYLAMINO-4(3H)-PYRIMIDINONE 5'-PHOSPHATE REDUCTASE"/>
    <property type="match status" value="1"/>
</dbReference>
<evidence type="ECO:0000313" key="6">
    <source>
        <dbReference type="Proteomes" id="UP000051373"/>
    </source>
</evidence>
<dbReference type="Gene3D" id="3.40.430.10">
    <property type="entry name" value="Dihydrofolate Reductase, subunit A"/>
    <property type="match status" value="1"/>
</dbReference>
<name>A0A0S8FPX0_UNCW3</name>
<dbReference type="PANTHER" id="PTHR38011">
    <property type="entry name" value="DIHYDROFOLATE REDUCTASE FAMILY PROTEIN (AFU_ORTHOLOGUE AFUA_8G06820)"/>
    <property type="match status" value="1"/>
</dbReference>
<dbReference type="UniPathway" id="UPA00275"/>
<dbReference type="GO" id="GO:0008703">
    <property type="term" value="F:5-amino-6-(5-phosphoribosylamino)uracil reductase activity"/>
    <property type="evidence" value="ECO:0007669"/>
    <property type="project" value="InterPro"/>
</dbReference>
<reference evidence="5 6" key="1">
    <citation type="journal article" date="2015" name="Microbiome">
        <title>Genomic resolution of linkages in carbon, nitrogen, and sulfur cycling among widespread estuary sediment bacteria.</title>
        <authorList>
            <person name="Baker B.J."/>
            <person name="Lazar C.S."/>
            <person name="Teske A.P."/>
            <person name="Dick G.J."/>
        </authorList>
    </citation>
    <scope>NUCLEOTIDE SEQUENCE [LARGE SCALE GENOMIC DNA]</scope>
    <source>
        <strain evidence="5">SM23_42</strain>
    </source>
</reference>
<dbReference type="PATRIC" id="fig|1703779.3.peg.1371"/>
<protein>
    <recommendedName>
        <fullName evidence="4">Bacterial bifunctional deaminase-reductase C-terminal domain-containing protein</fullName>
    </recommendedName>
</protein>
<dbReference type="NCBIfam" id="TIGR00227">
    <property type="entry name" value="ribD_Cterm"/>
    <property type="match status" value="1"/>
</dbReference>
<dbReference type="AlphaFoldDB" id="A0A0S8FPX0"/>
<evidence type="ECO:0000256" key="2">
    <source>
        <dbReference type="ARBA" id="ARBA00022857"/>
    </source>
</evidence>
<comment type="pathway">
    <text evidence="1">Cofactor biosynthesis; riboflavin biosynthesis.</text>
</comment>
<gene>
    <name evidence="5" type="ORF">AMJ83_09650</name>
</gene>
<dbReference type="InterPro" id="IPR050765">
    <property type="entry name" value="Riboflavin_Biosynth_HTPR"/>
</dbReference>
<evidence type="ECO:0000259" key="4">
    <source>
        <dbReference type="Pfam" id="PF01872"/>
    </source>
</evidence>
<dbReference type="Proteomes" id="UP000051373">
    <property type="component" value="Unassembled WGS sequence"/>
</dbReference>
<keyword evidence="3" id="KW-0560">Oxidoreductase</keyword>
<evidence type="ECO:0000313" key="5">
    <source>
        <dbReference type="EMBL" id="KPK62803.1"/>
    </source>
</evidence>
<proteinExistence type="predicted"/>
<dbReference type="SUPFAM" id="SSF53597">
    <property type="entry name" value="Dihydrofolate reductase-like"/>
    <property type="match status" value="1"/>
</dbReference>
<dbReference type="InterPro" id="IPR011549">
    <property type="entry name" value="RibD_C"/>
</dbReference>
<dbReference type="GO" id="GO:0050661">
    <property type="term" value="F:NADP binding"/>
    <property type="evidence" value="ECO:0007669"/>
    <property type="project" value="InterPro"/>
</dbReference>
<dbReference type="STRING" id="1703779.AMJ83_09650"/>
<dbReference type="Pfam" id="PF01872">
    <property type="entry name" value="RibD_C"/>
    <property type="match status" value="1"/>
</dbReference>
<dbReference type="EMBL" id="LJUJ01000025">
    <property type="protein sequence ID" value="KPK62803.1"/>
    <property type="molecule type" value="Genomic_DNA"/>
</dbReference>
<evidence type="ECO:0000256" key="3">
    <source>
        <dbReference type="ARBA" id="ARBA00023002"/>
    </source>
</evidence>
<keyword evidence="2" id="KW-0521">NADP</keyword>
<evidence type="ECO:0000256" key="1">
    <source>
        <dbReference type="ARBA" id="ARBA00005104"/>
    </source>
</evidence>
<dbReference type="GO" id="GO:0009231">
    <property type="term" value="P:riboflavin biosynthetic process"/>
    <property type="evidence" value="ECO:0007669"/>
    <property type="project" value="UniProtKB-UniPathway"/>
</dbReference>
<dbReference type="InterPro" id="IPR002734">
    <property type="entry name" value="RibDG_C"/>
</dbReference>